<dbReference type="InterPro" id="IPR015510">
    <property type="entry name" value="PGRP"/>
</dbReference>
<reference evidence="4 5" key="1">
    <citation type="journal article" date="2011" name="Genome Biol. Evol.">
        <title>Comparative whole genome sequence analysis of the carcinogenic bacterial model pathogen Helicobacter felis.</title>
        <authorList>
            <person name="Arnold I.C."/>
            <person name="Zigova Z."/>
            <person name="Holden M."/>
            <person name="Lawley T.D."/>
            <person name="Rad R."/>
            <person name="Dougan G."/>
            <person name="Falkow S."/>
            <person name="Bentley S.D."/>
            <person name="Muller A."/>
        </authorList>
    </citation>
    <scope>NUCLEOTIDE SEQUENCE [LARGE SCALE GENOMIC DNA]</scope>
    <source>
        <strain evidence="5">ATCC 49179 / CCUG 28539 / NCTC 12436 / CS1</strain>
    </source>
</reference>
<evidence type="ECO:0000313" key="5">
    <source>
        <dbReference type="Proteomes" id="UP000007934"/>
    </source>
</evidence>
<dbReference type="eggNOG" id="COG3023">
    <property type="taxonomic scope" value="Bacteria"/>
</dbReference>
<dbReference type="GO" id="GO:0008270">
    <property type="term" value="F:zinc ion binding"/>
    <property type="evidence" value="ECO:0007669"/>
    <property type="project" value="InterPro"/>
</dbReference>
<dbReference type="SUPFAM" id="SSF55846">
    <property type="entry name" value="N-acetylmuramoyl-L-alanine amidase-like"/>
    <property type="match status" value="1"/>
</dbReference>
<dbReference type="Proteomes" id="UP000007934">
    <property type="component" value="Chromosome"/>
</dbReference>
<name>E7ABD0_HELFC</name>
<dbReference type="CDD" id="cd06583">
    <property type="entry name" value="PGRP"/>
    <property type="match status" value="1"/>
</dbReference>
<dbReference type="Gene3D" id="3.40.80.10">
    <property type="entry name" value="Peptidoglycan recognition protein-like"/>
    <property type="match status" value="1"/>
</dbReference>
<dbReference type="GO" id="GO:0008745">
    <property type="term" value="F:N-acetylmuramoyl-L-alanine amidase activity"/>
    <property type="evidence" value="ECO:0007669"/>
    <property type="project" value="InterPro"/>
</dbReference>
<dbReference type="InterPro" id="IPR036505">
    <property type="entry name" value="Amidase/PGRP_sf"/>
</dbReference>
<dbReference type="KEGG" id="hfe:HFELIS_16040"/>
<proteinExistence type="inferred from homology"/>
<dbReference type="SMART" id="SM00644">
    <property type="entry name" value="Ami_2"/>
    <property type="match status" value="1"/>
</dbReference>
<dbReference type="PANTHER" id="PTHR11022:SF41">
    <property type="entry name" value="PEPTIDOGLYCAN-RECOGNITION PROTEIN LC-RELATED"/>
    <property type="match status" value="1"/>
</dbReference>
<dbReference type="InterPro" id="IPR006619">
    <property type="entry name" value="PGRP_domain_met/bac"/>
</dbReference>
<dbReference type="PANTHER" id="PTHR11022">
    <property type="entry name" value="PEPTIDOGLYCAN RECOGNITION PROTEIN"/>
    <property type="match status" value="1"/>
</dbReference>
<evidence type="ECO:0000259" key="3">
    <source>
        <dbReference type="SMART" id="SM00701"/>
    </source>
</evidence>
<dbReference type="HOGENOM" id="CLU_079366_1_0_7"/>
<dbReference type="SMART" id="SM00701">
    <property type="entry name" value="PGRP"/>
    <property type="match status" value="1"/>
</dbReference>
<dbReference type="AlphaFoldDB" id="E7ABD0"/>
<keyword evidence="5" id="KW-1185">Reference proteome</keyword>
<feature type="domain" description="N-acetylmuramoyl-L-alanine amidase" evidence="2">
    <location>
        <begin position="13"/>
        <end position="147"/>
    </location>
</feature>
<dbReference type="EMBL" id="FQ670179">
    <property type="protein sequence ID" value="CBY83688.1"/>
    <property type="molecule type" value="Genomic_DNA"/>
</dbReference>
<protein>
    <submittedName>
        <fullName evidence="4">N-acetylmuramoyl-L-alanine amidase</fullName>
    </submittedName>
</protein>
<dbReference type="STRING" id="936155.HFELIS_16040"/>
<accession>E7ABD0</accession>
<gene>
    <name evidence="4" type="ordered locus">Hfelis_16040</name>
</gene>
<evidence type="ECO:0000313" key="4">
    <source>
        <dbReference type="EMBL" id="CBY83688.1"/>
    </source>
</evidence>
<comment type="similarity">
    <text evidence="1">Belongs to the N-acetylmuramoyl-L-alanine amidase 2 family.</text>
</comment>
<dbReference type="RefSeq" id="WP_013470132.1">
    <property type="nucleotide sequence ID" value="NC_014810.2"/>
</dbReference>
<sequence>MLKASKTRALHNHGGHAQNTATRHIDKIIIHCSATKAGKDFRAKDIDMWHKQRGFKCIGYHFVILLDGTIEIGRALQQIGAHCKGHNKTSVGVCYIGGLDESGAPKNTLTDSQLTTLLTLCRELTQKYPRAKIYGHKDFNPAKACPSFEVKEVLKEFFHAK</sequence>
<organism evidence="4 5">
    <name type="scientific">Helicobacter felis (strain ATCC 49179 / CCUG 28539 / NCTC 12436 / CS1)</name>
    <dbReference type="NCBI Taxonomy" id="936155"/>
    <lineage>
        <taxon>Bacteria</taxon>
        <taxon>Pseudomonadati</taxon>
        <taxon>Campylobacterota</taxon>
        <taxon>Epsilonproteobacteria</taxon>
        <taxon>Campylobacterales</taxon>
        <taxon>Helicobacteraceae</taxon>
        <taxon>Helicobacter</taxon>
    </lineage>
</organism>
<feature type="domain" description="Peptidoglycan recognition protein family" evidence="3">
    <location>
        <begin position="3"/>
        <end position="140"/>
    </location>
</feature>
<evidence type="ECO:0000256" key="1">
    <source>
        <dbReference type="ARBA" id="ARBA00007553"/>
    </source>
</evidence>
<dbReference type="GeneID" id="36134468"/>
<dbReference type="GO" id="GO:0009253">
    <property type="term" value="P:peptidoglycan catabolic process"/>
    <property type="evidence" value="ECO:0007669"/>
    <property type="project" value="InterPro"/>
</dbReference>
<dbReference type="Pfam" id="PF01510">
    <property type="entry name" value="Amidase_2"/>
    <property type="match status" value="1"/>
</dbReference>
<evidence type="ECO:0000259" key="2">
    <source>
        <dbReference type="SMART" id="SM00644"/>
    </source>
</evidence>
<dbReference type="InterPro" id="IPR002502">
    <property type="entry name" value="Amidase_domain"/>
</dbReference>